<feature type="region of interest" description="Disordered" evidence="1">
    <location>
        <begin position="62"/>
        <end position="82"/>
    </location>
</feature>
<organism evidence="2 3">
    <name type="scientific">Plantactinospora alkalitolerans</name>
    <dbReference type="NCBI Taxonomy" id="2789879"/>
    <lineage>
        <taxon>Bacteria</taxon>
        <taxon>Bacillati</taxon>
        <taxon>Actinomycetota</taxon>
        <taxon>Actinomycetes</taxon>
        <taxon>Micromonosporales</taxon>
        <taxon>Micromonosporaceae</taxon>
        <taxon>Plantactinospora</taxon>
    </lineage>
</organism>
<dbReference type="RefSeq" id="WP_196206778.1">
    <property type="nucleotide sequence ID" value="NZ_JADPUN010000422.1"/>
</dbReference>
<comment type="caution">
    <text evidence="2">The sequence shown here is derived from an EMBL/GenBank/DDBJ whole genome shotgun (WGS) entry which is preliminary data.</text>
</comment>
<proteinExistence type="predicted"/>
<gene>
    <name evidence="2" type="ORF">I0C86_41480</name>
</gene>
<keyword evidence="3" id="KW-1185">Reference proteome</keyword>
<name>A0ABS0HA34_9ACTN</name>
<feature type="compositionally biased region" description="Polar residues" evidence="1">
    <location>
        <begin position="70"/>
        <end position="80"/>
    </location>
</feature>
<evidence type="ECO:0000256" key="1">
    <source>
        <dbReference type="SAM" id="MobiDB-lite"/>
    </source>
</evidence>
<protein>
    <recommendedName>
        <fullName evidence="4">Major tail protein</fullName>
    </recommendedName>
</protein>
<dbReference type="InterPro" id="IPR058154">
    <property type="entry name" value="Bxb1_TTP-like"/>
</dbReference>
<dbReference type="Proteomes" id="UP000638560">
    <property type="component" value="Unassembled WGS sequence"/>
</dbReference>
<reference evidence="2 3" key="1">
    <citation type="submission" date="2020-11" db="EMBL/GenBank/DDBJ databases">
        <title>A novel isolate from a Black sea contaminated sediment with potential to produce alkanes: Plantactinospora alkalitolerans sp. nov.</title>
        <authorList>
            <person name="Carro L."/>
            <person name="Veyisoglu A."/>
            <person name="Guven K."/>
            <person name="Schumann P."/>
            <person name="Klenk H.-P."/>
            <person name="Sahin N."/>
        </authorList>
    </citation>
    <scope>NUCLEOTIDE SEQUENCE [LARGE SCALE GENOMIC DNA]</scope>
    <source>
        <strain evidence="2 3">S1510</strain>
    </source>
</reference>
<dbReference type="EMBL" id="JADPUN010000422">
    <property type="protein sequence ID" value="MBF9135325.1"/>
    <property type="molecule type" value="Genomic_DNA"/>
</dbReference>
<dbReference type="Pfam" id="PF25681">
    <property type="entry name" value="Phage_TTP_17"/>
    <property type="match status" value="1"/>
</dbReference>
<sequence>MPTYSGVADKKNQLIRRARDGSVFIAPRSATAISAITSTSAATLVALPAGYEDLGYTSTDGVTYGRETESSQVRSFGSTEPTREDITSDVVTMQVTAQETKMLSIGLMTGVDTSALEAAAVTGEFAIAKPDLPNPRYYHVLGLFVDESSDGEIYMARYMPNARITEFGETVYTSDGDDPVQVSLTFTGFRDSTLGYSHKWIFGGPGWLALLEDMGIEQAT</sequence>
<evidence type="ECO:0008006" key="4">
    <source>
        <dbReference type="Google" id="ProtNLM"/>
    </source>
</evidence>
<evidence type="ECO:0000313" key="2">
    <source>
        <dbReference type="EMBL" id="MBF9135325.1"/>
    </source>
</evidence>
<accession>A0ABS0HA34</accession>
<evidence type="ECO:0000313" key="3">
    <source>
        <dbReference type="Proteomes" id="UP000638560"/>
    </source>
</evidence>